<evidence type="ECO:0000256" key="4">
    <source>
        <dbReference type="ARBA" id="ARBA00023136"/>
    </source>
</evidence>
<dbReference type="Proteomes" id="UP001652700">
    <property type="component" value="Unplaced"/>
</dbReference>
<keyword evidence="7" id="KW-1185">Reference proteome</keyword>
<evidence type="ECO:0000256" key="5">
    <source>
        <dbReference type="SAM" id="Phobius"/>
    </source>
</evidence>
<sequence>MQKIPKRSALLDTLHKGFVLSCIGVTIYAGSLFAVRYYNRFIKLKPEKGQELLDRENLLSEGASPDKAPILTV</sequence>
<dbReference type="RefSeq" id="XP_028141644.1">
    <property type="nucleotide sequence ID" value="XM_028285843.1"/>
</dbReference>
<protein>
    <submittedName>
        <fullName evidence="8">Uncharacterized protein LOC114335593</fullName>
    </submittedName>
</protein>
<accession>A0A6P7FYI2</accession>
<dbReference type="Pfam" id="PF14880">
    <property type="entry name" value="COX14"/>
    <property type="match status" value="1"/>
</dbReference>
<dbReference type="AlphaFoldDB" id="A0A6P7FYI2"/>
<dbReference type="InParanoid" id="A0A6P7FYI2"/>
<reference evidence="8" key="1">
    <citation type="submission" date="2025-04" db="UniProtKB">
        <authorList>
            <consortium name="RefSeq"/>
        </authorList>
    </citation>
    <scope>IDENTIFICATION</scope>
    <source>
        <tissue evidence="8">Whole insect</tissue>
    </source>
</reference>
<gene>
    <name evidence="8" type="primary">LOC114335593</name>
</gene>
<organism evidence="8">
    <name type="scientific">Diabrotica virgifera virgifera</name>
    <name type="common">western corn rootworm</name>
    <dbReference type="NCBI Taxonomy" id="50390"/>
    <lineage>
        <taxon>Eukaryota</taxon>
        <taxon>Metazoa</taxon>
        <taxon>Ecdysozoa</taxon>
        <taxon>Arthropoda</taxon>
        <taxon>Hexapoda</taxon>
        <taxon>Insecta</taxon>
        <taxon>Pterygota</taxon>
        <taxon>Neoptera</taxon>
        <taxon>Endopterygota</taxon>
        <taxon>Coleoptera</taxon>
        <taxon>Polyphaga</taxon>
        <taxon>Cucujiformia</taxon>
        <taxon>Chrysomeloidea</taxon>
        <taxon>Chrysomelidae</taxon>
        <taxon>Galerucinae</taxon>
        <taxon>Diabroticina</taxon>
        <taxon>Diabroticites</taxon>
        <taxon>Diabrotica</taxon>
    </lineage>
</organism>
<dbReference type="GO" id="GO:0016020">
    <property type="term" value="C:membrane"/>
    <property type="evidence" value="ECO:0007669"/>
    <property type="project" value="UniProtKB-SubCell"/>
</dbReference>
<evidence type="ECO:0000313" key="7">
    <source>
        <dbReference type="Proteomes" id="UP001652700"/>
    </source>
</evidence>
<reference evidence="6" key="2">
    <citation type="submission" date="2025-05" db="UniProtKB">
        <authorList>
            <consortium name="EnsemblMetazoa"/>
        </authorList>
    </citation>
    <scope>IDENTIFICATION</scope>
</reference>
<name>A0A6P7FYI2_DIAVI</name>
<dbReference type="EnsemblMetazoa" id="XM_050648415.1">
    <property type="protein sequence ID" value="XP_050504372.1"/>
    <property type="gene ID" value="LOC126883165"/>
</dbReference>
<evidence type="ECO:0000256" key="1">
    <source>
        <dbReference type="ARBA" id="ARBA00004167"/>
    </source>
</evidence>
<evidence type="ECO:0000256" key="3">
    <source>
        <dbReference type="ARBA" id="ARBA00022989"/>
    </source>
</evidence>
<evidence type="ECO:0000313" key="6">
    <source>
        <dbReference type="EnsemblMetazoa" id="XP_050504372.1"/>
    </source>
</evidence>
<keyword evidence="4 5" id="KW-0472">Membrane</keyword>
<comment type="subcellular location">
    <subcellularLocation>
        <location evidence="1">Membrane</location>
        <topology evidence="1">Single-pass membrane protein</topology>
    </subcellularLocation>
</comment>
<dbReference type="FunCoup" id="A0A6P7FYI2">
    <property type="interactions" value="3"/>
</dbReference>
<dbReference type="InterPro" id="IPR029208">
    <property type="entry name" value="COX14"/>
</dbReference>
<evidence type="ECO:0000313" key="8">
    <source>
        <dbReference type="RefSeq" id="XP_028141644.1"/>
    </source>
</evidence>
<keyword evidence="3 5" id="KW-1133">Transmembrane helix</keyword>
<proteinExistence type="predicted"/>
<dbReference type="OrthoDB" id="7961613at2759"/>
<feature type="transmembrane region" description="Helical" evidence="5">
    <location>
        <begin position="18"/>
        <end position="38"/>
    </location>
</feature>
<keyword evidence="2 5" id="KW-0812">Transmembrane</keyword>
<evidence type="ECO:0000256" key="2">
    <source>
        <dbReference type="ARBA" id="ARBA00022692"/>
    </source>
</evidence>